<gene>
    <name evidence="1" type="ORF">DSCA_51540</name>
</gene>
<evidence type="ECO:0000313" key="1">
    <source>
        <dbReference type="EMBL" id="BBO71224.1"/>
    </source>
</evidence>
<keyword evidence="2" id="KW-1185">Reference proteome</keyword>
<evidence type="ECO:0000313" key="2">
    <source>
        <dbReference type="Proteomes" id="UP000427906"/>
    </source>
</evidence>
<dbReference type="AlphaFoldDB" id="A0A5K7YY41"/>
<dbReference type="InterPro" id="IPR029063">
    <property type="entry name" value="SAM-dependent_MTases_sf"/>
</dbReference>
<dbReference type="EMBL" id="AP021874">
    <property type="protein sequence ID" value="BBO71224.1"/>
    <property type="molecule type" value="Genomic_DNA"/>
</dbReference>
<dbReference type="Gene3D" id="3.40.50.150">
    <property type="entry name" value="Vaccinia Virus protein VP39"/>
    <property type="match status" value="1"/>
</dbReference>
<dbReference type="Proteomes" id="UP000427906">
    <property type="component" value="Chromosome"/>
</dbReference>
<dbReference type="CDD" id="cd02440">
    <property type="entry name" value="AdoMet_MTases"/>
    <property type="match status" value="1"/>
</dbReference>
<dbReference type="RefSeq" id="WP_231716277.1">
    <property type="nucleotide sequence ID" value="NZ_AP021874.1"/>
</dbReference>
<dbReference type="NCBIfam" id="TIGR02081">
    <property type="entry name" value="metW"/>
    <property type="match status" value="1"/>
</dbReference>
<accession>A0A5K7YY41</accession>
<dbReference type="Pfam" id="PF07021">
    <property type="entry name" value="MetW"/>
    <property type="match status" value="1"/>
</dbReference>
<reference evidence="1 2" key="1">
    <citation type="submission" date="2019-11" db="EMBL/GenBank/DDBJ databases">
        <title>Comparative genomics of hydrocarbon-degrading Desulfosarcina strains.</title>
        <authorList>
            <person name="Watanabe M."/>
            <person name="Kojima H."/>
            <person name="Fukui M."/>
        </authorList>
    </citation>
    <scope>NUCLEOTIDE SEQUENCE [LARGE SCALE GENOMIC DNA]</scope>
    <source>
        <strain evidence="1 2">PL12</strain>
    </source>
</reference>
<evidence type="ECO:0008006" key="3">
    <source>
        <dbReference type="Google" id="ProtNLM"/>
    </source>
</evidence>
<name>A0A5K7YY41_9BACT</name>
<dbReference type="SUPFAM" id="SSF53335">
    <property type="entry name" value="S-adenosyl-L-methionine-dependent methyltransferases"/>
    <property type="match status" value="1"/>
</dbReference>
<organism evidence="1 2">
    <name type="scientific">Desulfosarcina alkanivorans</name>
    <dbReference type="NCBI Taxonomy" id="571177"/>
    <lineage>
        <taxon>Bacteria</taxon>
        <taxon>Pseudomonadati</taxon>
        <taxon>Thermodesulfobacteriota</taxon>
        <taxon>Desulfobacteria</taxon>
        <taxon>Desulfobacterales</taxon>
        <taxon>Desulfosarcinaceae</taxon>
        <taxon>Desulfosarcina</taxon>
    </lineage>
</organism>
<dbReference type="InterPro" id="IPR010743">
    <property type="entry name" value="Methionine_synth_MetW"/>
</dbReference>
<proteinExistence type="predicted"/>
<protein>
    <recommendedName>
        <fullName evidence="3">Methionine biosynthesis protein MetW</fullName>
    </recommendedName>
</protein>
<sequence length="211" mass="23915">MTTACQTDNGIRYDLRLVASWIPQGARVLGLGCGDGALLDYLKTRKNAICTGIDLDENCVARCIARGLTVLQGDINQEVGDYPDHAFDYVILAQTLQQIYDPAPLIREMLRIGRQSVVSFPNFSHWRVRLMLALTGHAPVTPQLPYQWHDTPNIRVITLSDFRRYARRVGFNILKEVAINTDRRDHSGRIVRFWPDLFATYGLFLIAKEGP</sequence>
<dbReference type="KEGG" id="dalk:DSCA_51540"/>